<proteinExistence type="predicted"/>
<dbReference type="RefSeq" id="WP_106709703.1">
    <property type="nucleotide sequence ID" value="NZ_PGGO01000002.1"/>
</dbReference>
<evidence type="ECO:0000313" key="1">
    <source>
        <dbReference type="EMBL" id="PSH70293.1"/>
    </source>
</evidence>
<accession>A0A2P7BUZ8</accession>
<dbReference type="Gene3D" id="6.10.250.730">
    <property type="match status" value="1"/>
</dbReference>
<protein>
    <submittedName>
        <fullName evidence="1">DUF982 domain-containing protein</fullName>
    </submittedName>
</protein>
<sequence>MLARMAVRLRSQRRAVAFLLSEWPGKRGRLHGLARQACLEALEGNVAGDLARTAFVDAAREADIYKGAGHAKRGIVYPTCKMR</sequence>
<dbReference type="Pfam" id="PF06169">
    <property type="entry name" value="DUF982"/>
    <property type="match status" value="1"/>
</dbReference>
<gene>
    <name evidence="1" type="ORF">CU102_04215</name>
</gene>
<evidence type="ECO:0000313" key="2">
    <source>
        <dbReference type="Proteomes" id="UP000241444"/>
    </source>
</evidence>
<comment type="caution">
    <text evidence="1">The sequence shown here is derived from an EMBL/GenBank/DDBJ whole genome shotgun (WGS) entry which is preliminary data.</text>
</comment>
<dbReference type="Proteomes" id="UP000241444">
    <property type="component" value="Unassembled WGS sequence"/>
</dbReference>
<dbReference type="EMBL" id="PGGO01000002">
    <property type="protein sequence ID" value="PSH70293.1"/>
    <property type="molecule type" value="Genomic_DNA"/>
</dbReference>
<reference evidence="2" key="1">
    <citation type="submission" date="2017-11" db="EMBL/GenBank/DDBJ databases">
        <authorList>
            <person name="Kuznetsova I."/>
            <person name="Sazanova A."/>
            <person name="Chirak E."/>
            <person name="Safronova V."/>
            <person name="Willems A."/>
        </authorList>
    </citation>
    <scope>NUCLEOTIDE SEQUENCE [LARGE SCALE GENOMIC DNA]</scope>
    <source>
        <strain evidence="2">STM 196</strain>
    </source>
</reference>
<dbReference type="AlphaFoldDB" id="A0A2P7BUZ8"/>
<dbReference type="InterPro" id="IPR010385">
    <property type="entry name" value="DUF982"/>
</dbReference>
<organism evidence="1 2">
    <name type="scientific">Phyllobacterium brassicacearum</name>
    <dbReference type="NCBI Taxonomy" id="314235"/>
    <lineage>
        <taxon>Bacteria</taxon>
        <taxon>Pseudomonadati</taxon>
        <taxon>Pseudomonadota</taxon>
        <taxon>Alphaproteobacteria</taxon>
        <taxon>Hyphomicrobiales</taxon>
        <taxon>Phyllobacteriaceae</taxon>
        <taxon>Phyllobacterium</taxon>
    </lineage>
</organism>
<name>A0A2P7BUZ8_9HYPH</name>
<dbReference type="OrthoDB" id="8084653at2"/>
<keyword evidence="2" id="KW-1185">Reference proteome</keyword>